<evidence type="ECO:0000256" key="1">
    <source>
        <dbReference type="ARBA" id="ARBA00004685"/>
    </source>
</evidence>
<proteinExistence type="inferred from homology"/>
<keyword evidence="2" id="KW-0560">Oxidoreductase</keyword>
<dbReference type="GO" id="GO:0016491">
    <property type="term" value="F:oxidoreductase activity"/>
    <property type="evidence" value="ECO:0007669"/>
    <property type="project" value="UniProtKB-KW"/>
</dbReference>
<dbReference type="AlphaFoldDB" id="A0A8H5D244"/>
<accession>A0A8H5D244</accession>
<feature type="region of interest" description="Disordered" evidence="4">
    <location>
        <begin position="212"/>
        <end position="235"/>
    </location>
</feature>
<keyword evidence="5" id="KW-0812">Transmembrane</keyword>
<dbReference type="GO" id="GO:0043386">
    <property type="term" value="P:mycotoxin biosynthetic process"/>
    <property type="evidence" value="ECO:0007669"/>
    <property type="project" value="InterPro"/>
</dbReference>
<evidence type="ECO:0008006" key="8">
    <source>
        <dbReference type="Google" id="ProtNLM"/>
    </source>
</evidence>
<evidence type="ECO:0000313" key="7">
    <source>
        <dbReference type="Proteomes" id="UP000559256"/>
    </source>
</evidence>
<dbReference type="EMBL" id="JAACJM010000068">
    <property type="protein sequence ID" value="KAF5352095.1"/>
    <property type="molecule type" value="Genomic_DNA"/>
</dbReference>
<keyword evidence="5" id="KW-1133">Transmembrane helix</keyword>
<dbReference type="PANTHER" id="PTHR33365">
    <property type="entry name" value="YALI0B05434P"/>
    <property type="match status" value="1"/>
</dbReference>
<keyword evidence="5" id="KW-0472">Membrane</keyword>
<name>A0A8H5D244_9AGAR</name>
<protein>
    <recommendedName>
        <fullName evidence="8">Oxidase ustYa</fullName>
    </recommendedName>
</protein>
<dbReference type="Pfam" id="PF11807">
    <property type="entry name" value="UstYa"/>
    <property type="match status" value="1"/>
</dbReference>
<sequence length="235" mass="26359">MFSMPSVFKVEAGSHRVAAIALGLSLVGNLFVLLYQTNIIFGVTTPKYTYIDADHPRNLPLAVRPANMVFKSNLGHFGMGKDPKTWAEWSTLRPVEAGYLFLGQTYLPIGLSMWHQYHCLDHIRALIALGDDGSDHTEHCFHYIRASILCGADSTLEPRSRRSFDVEGNEIFPGDGVTHTCRDFQQIYDWTMEQRKGWSQEQVDRFGIFGTAKHGSHEGGTNTEHGMHEGTRSGE</sequence>
<feature type="transmembrane region" description="Helical" evidence="5">
    <location>
        <begin position="20"/>
        <end position="41"/>
    </location>
</feature>
<dbReference type="OrthoDB" id="3687641at2759"/>
<gene>
    <name evidence="6" type="ORF">D9758_009381</name>
</gene>
<comment type="pathway">
    <text evidence="1">Mycotoxin biosynthesis.</text>
</comment>
<reference evidence="6 7" key="1">
    <citation type="journal article" date="2020" name="ISME J.">
        <title>Uncovering the hidden diversity of litter-decomposition mechanisms in mushroom-forming fungi.</title>
        <authorList>
            <person name="Floudas D."/>
            <person name="Bentzer J."/>
            <person name="Ahren D."/>
            <person name="Johansson T."/>
            <person name="Persson P."/>
            <person name="Tunlid A."/>
        </authorList>
    </citation>
    <scope>NUCLEOTIDE SEQUENCE [LARGE SCALE GENOMIC DNA]</scope>
    <source>
        <strain evidence="6 7">CBS 291.85</strain>
    </source>
</reference>
<evidence type="ECO:0000256" key="3">
    <source>
        <dbReference type="ARBA" id="ARBA00035112"/>
    </source>
</evidence>
<keyword evidence="7" id="KW-1185">Reference proteome</keyword>
<comment type="caution">
    <text evidence="6">The sequence shown here is derived from an EMBL/GenBank/DDBJ whole genome shotgun (WGS) entry which is preliminary data.</text>
</comment>
<comment type="similarity">
    <text evidence="3">Belongs to the ustYa family.</text>
</comment>
<dbReference type="PANTHER" id="PTHR33365:SF11">
    <property type="entry name" value="TAT PATHWAY SIGNAL SEQUENCE"/>
    <property type="match status" value="1"/>
</dbReference>
<evidence type="ECO:0000256" key="2">
    <source>
        <dbReference type="ARBA" id="ARBA00023002"/>
    </source>
</evidence>
<organism evidence="6 7">
    <name type="scientific">Tetrapyrgos nigripes</name>
    <dbReference type="NCBI Taxonomy" id="182062"/>
    <lineage>
        <taxon>Eukaryota</taxon>
        <taxon>Fungi</taxon>
        <taxon>Dikarya</taxon>
        <taxon>Basidiomycota</taxon>
        <taxon>Agaricomycotina</taxon>
        <taxon>Agaricomycetes</taxon>
        <taxon>Agaricomycetidae</taxon>
        <taxon>Agaricales</taxon>
        <taxon>Marasmiineae</taxon>
        <taxon>Marasmiaceae</taxon>
        <taxon>Tetrapyrgos</taxon>
    </lineage>
</organism>
<feature type="compositionally biased region" description="Basic and acidic residues" evidence="4">
    <location>
        <begin position="225"/>
        <end position="235"/>
    </location>
</feature>
<dbReference type="InterPro" id="IPR021765">
    <property type="entry name" value="UstYa-like"/>
</dbReference>
<evidence type="ECO:0000256" key="4">
    <source>
        <dbReference type="SAM" id="MobiDB-lite"/>
    </source>
</evidence>
<evidence type="ECO:0000313" key="6">
    <source>
        <dbReference type="EMBL" id="KAF5352095.1"/>
    </source>
</evidence>
<dbReference type="Proteomes" id="UP000559256">
    <property type="component" value="Unassembled WGS sequence"/>
</dbReference>
<evidence type="ECO:0000256" key="5">
    <source>
        <dbReference type="SAM" id="Phobius"/>
    </source>
</evidence>